<protein>
    <submittedName>
        <fullName evidence="2">Uncharacterized protein</fullName>
    </submittedName>
</protein>
<evidence type="ECO:0000256" key="1">
    <source>
        <dbReference type="SAM" id="Phobius"/>
    </source>
</evidence>
<sequence>MHLPLGMTSAEYAGGERKRRDVVSRRLFVGLAGGSGLTALEALIRLVRLNA</sequence>
<organism evidence="2 3">
    <name type="scientific">Brucella intermedia 229E</name>
    <dbReference type="NCBI Taxonomy" id="1337887"/>
    <lineage>
        <taxon>Bacteria</taxon>
        <taxon>Pseudomonadati</taxon>
        <taxon>Pseudomonadota</taxon>
        <taxon>Alphaproteobacteria</taxon>
        <taxon>Hyphomicrobiales</taxon>
        <taxon>Brucellaceae</taxon>
        <taxon>Brucella/Ochrobactrum group</taxon>
        <taxon>Brucella</taxon>
    </lineage>
</organism>
<feature type="transmembrane region" description="Helical" evidence="1">
    <location>
        <begin position="27"/>
        <end position="47"/>
    </location>
</feature>
<comment type="caution">
    <text evidence="2">The sequence shown here is derived from an EMBL/GenBank/DDBJ whole genome shotgun (WGS) entry which is preliminary data.</text>
</comment>
<gene>
    <name evidence="2" type="ORF">Q644_03380</name>
</gene>
<reference evidence="2 3" key="1">
    <citation type="journal article" date="2014" name="FEMS Microbiol. Lett.">
        <title>Genome sequencing analysis reveals virulence-related gene content of Ochrobactrum intermedium strain 229E, a urease-positive strain isolated from the human gastric niche.</title>
        <authorList>
            <person name="Kulkarni G.J."/>
            <person name="Shetty S."/>
            <person name="Dharne M.S."/>
            <person name="Shouche Y.S."/>
        </authorList>
    </citation>
    <scope>NUCLEOTIDE SEQUENCE [LARGE SCALE GENOMIC DNA]</scope>
    <source>
        <strain evidence="2 3">229E</strain>
    </source>
</reference>
<dbReference type="PATRIC" id="fig|1337887.3.peg.3334"/>
<dbReference type="AlphaFoldDB" id="U4V5D3"/>
<keyword evidence="1" id="KW-0812">Transmembrane</keyword>
<name>U4V5D3_9HYPH</name>
<keyword evidence="1" id="KW-1133">Transmembrane helix</keyword>
<keyword evidence="1" id="KW-0472">Membrane</keyword>
<evidence type="ECO:0000313" key="2">
    <source>
        <dbReference type="EMBL" id="ERM01210.1"/>
    </source>
</evidence>
<accession>U4V5D3</accession>
<evidence type="ECO:0000313" key="3">
    <source>
        <dbReference type="Proteomes" id="UP000016842"/>
    </source>
</evidence>
<dbReference type="EMBL" id="ASXJ01000186">
    <property type="protein sequence ID" value="ERM01210.1"/>
    <property type="molecule type" value="Genomic_DNA"/>
</dbReference>
<dbReference type="Proteomes" id="UP000016842">
    <property type="component" value="Unassembled WGS sequence"/>
</dbReference>
<proteinExistence type="predicted"/>